<comment type="caution">
    <text evidence="1">The sequence shown here is derived from an EMBL/GenBank/DDBJ whole genome shotgun (WGS) entry which is preliminary data.</text>
</comment>
<dbReference type="Proteomes" id="UP000053947">
    <property type="component" value="Unassembled WGS sequence"/>
</dbReference>
<sequence>MNPTGAISLVLTLIILSLPLIETEEQISDIKLQPYQYEQTMIREAQIRKFVFPWFTEVTQSQYLVRNADLEKGTFVLNFNFDNGSEARTITKREDILAGESRVVTVDSPLRGNSTVTLRVIPPNMAIPETVILKKQISAWQFLGRSAWDLIFSRR</sequence>
<dbReference type="STRING" id="1217799.DEALK_02230"/>
<evidence type="ECO:0000313" key="1">
    <source>
        <dbReference type="EMBL" id="KTB49310.1"/>
    </source>
</evidence>
<accession>A0A0W0GL63</accession>
<reference evidence="1 2" key="1">
    <citation type="submission" date="2015-06" db="EMBL/GenBank/DDBJ databases">
        <title>Genome sequence of the organohalide-respiring Dehalogenimonas alkenigignens type strain (IP3-3T).</title>
        <authorList>
            <person name="Key T.A."/>
            <person name="Richmond D.P."/>
            <person name="Bowman K.S."/>
            <person name="Cho Y.-J."/>
            <person name="Chun J."/>
            <person name="da Costa M.S."/>
            <person name="Rainey F.A."/>
            <person name="Moe W.M."/>
        </authorList>
    </citation>
    <scope>NUCLEOTIDE SEQUENCE [LARGE SCALE GENOMIC DNA]</scope>
    <source>
        <strain evidence="1 2">IP3-3</strain>
    </source>
</reference>
<keyword evidence="2" id="KW-1185">Reference proteome</keyword>
<dbReference type="AlphaFoldDB" id="A0A0W0GL63"/>
<gene>
    <name evidence="1" type="ORF">DEALK_02230</name>
</gene>
<protein>
    <submittedName>
        <fullName evidence="1">Uncharacterized protein</fullName>
    </submittedName>
</protein>
<name>A0A0W0GL63_9CHLR</name>
<organism evidence="1 2">
    <name type="scientific">Dehalogenimonas alkenigignens</name>
    <dbReference type="NCBI Taxonomy" id="1217799"/>
    <lineage>
        <taxon>Bacteria</taxon>
        <taxon>Bacillati</taxon>
        <taxon>Chloroflexota</taxon>
        <taxon>Dehalococcoidia</taxon>
        <taxon>Dehalococcoidales</taxon>
        <taxon>Dehalococcoidaceae</taxon>
        <taxon>Dehalogenimonas</taxon>
    </lineage>
</organism>
<evidence type="ECO:0000313" key="2">
    <source>
        <dbReference type="Proteomes" id="UP000053947"/>
    </source>
</evidence>
<dbReference type="EMBL" id="LFDV01000001">
    <property type="protein sequence ID" value="KTB49310.1"/>
    <property type="molecule type" value="Genomic_DNA"/>
</dbReference>
<proteinExistence type="predicted"/>